<reference evidence="1" key="1">
    <citation type="submission" date="2024-09" db="EMBL/GenBank/DDBJ databases">
        <title>Black Yeasts Isolated from many extreme environments.</title>
        <authorList>
            <person name="Coleine C."/>
            <person name="Stajich J.E."/>
            <person name="Selbmann L."/>
        </authorList>
    </citation>
    <scope>NUCLEOTIDE SEQUENCE</scope>
    <source>
        <strain evidence="1">CCFEE 5737</strain>
    </source>
</reference>
<protein>
    <submittedName>
        <fullName evidence="1">Uncharacterized protein</fullName>
    </submittedName>
</protein>
<gene>
    <name evidence="1" type="ORF">LTS18_000060</name>
</gene>
<keyword evidence="2" id="KW-1185">Reference proteome</keyword>
<dbReference type="EMBL" id="JAWDJW010006334">
    <property type="protein sequence ID" value="KAK3065583.1"/>
    <property type="molecule type" value="Genomic_DNA"/>
</dbReference>
<comment type="caution">
    <text evidence="1">The sequence shown here is derived from an EMBL/GenBank/DDBJ whole genome shotgun (WGS) entry which is preliminary data.</text>
</comment>
<dbReference type="Proteomes" id="UP001186974">
    <property type="component" value="Unassembled WGS sequence"/>
</dbReference>
<proteinExistence type="predicted"/>
<sequence length="171" mass="18914">MFSLLLRLLTHLLSDKNSNSPPLLPYTSAVPSHESYVIAPRRRRNAIIPIAHDQPAAFEHLERTVEDEAQRHEDPLVEQSSGFSYGIWSPLEGSRTLDVGDEGYDADESDVEDSGPVSAWIREDYGGDVKGGKGRGGIRGEEAVRVEGTREESGTKWNEGQLISRENLALE</sequence>
<accession>A0ACC3DDB4</accession>
<evidence type="ECO:0000313" key="1">
    <source>
        <dbReference type="EMBL" id="KAK3065583.1"/>
    </source>
</evidence>
<evidence type="ECO:0000313" key="2">
    <source>
        <dbReference type="Proteomes" id="UP001186974"/>
    </source>
</evidence>
<name>A0ACC3DDB4_9PEZI</name>
<organism evidence="1 2">
    <name type="scientific">Coniosporium uncinatum</name>
    <dbReference type="NCBI Taxonomy" id="93489"/>
    <lineage>
        <taxon>Eukaryota</taxon>
        <taxon>Fungi</taxon>
        <taxon>Dikarya</taxon>
        <taxon>Ascomycota</taxon>
        <taxon>Pezizomycotina</taxon>
        <taxon>Dothideomycetes</taxon>
        <taxon>Dothideomycetes incertae sedis</taxon>
        <taxon>Coniosporium</taxon>
    </lineage>
</organism>